<keyword evidence="6" id="KW-1133">Transmembrane helix</keyword>
<dbReference type="EMBL" id="JAUCMV010000005">
    <property type="protein sequence ID" value="KAK0394151.1"/>
    <property type="molecule type" value="Genomic_DNA"/>
</dbReference>
<evidence type="ECO:0000256" key="6">
    <source>
        <dbReference type="SAM" id="Phobius"/>
    </source>
</evidence>
<dbReference type="PANTHER" id="PTHR24416:SF600">
    <property type="entry name" value="PDGF- AND VEGF-RECEPTOR RELATED, ISOFORM J"/>
    <property type="match status" value="1"/>
</dbReference>
<dbReference type="GO" id="GO:0005524">
    <property type="term" value="F:ATP binding"/>
    <property type="evidence" value="ECO:0007669"/>
    <property type="project" value="UniProtKB-KW"/>
</dbReference>
<dbReference type="Gene3D" id="1.10.510.10">
    <property type="entry name" value="Transferase(Phosphotransferase) domain 1"/>
    <property type="match status" value="1"/>
</dbReference>
<dbReference type="InterPro" id="IPR001245">
    <property type="entry name" value="Ser-Thr/Tyr_kinase_cat_dom"/>
</dbReference>
<dbReference type="Proteomes" id="UP001175271">
    <property type="component" value="Unassembled WGS sequence"/>
</dbReference>
<accession>A0AA39GW01</accession>
<dbReference type="InterPro" id="IPR011009">
    <property type="entry name" value="Kinase-like_dom_sf"/>
</dbReference>
<evidence type="ECO:0000256" key="1">
    <source>
        <dbReference type="ARBA" id="ARBA00022679"/>
    </source>
</evidence>
<evidence type="ECO:0000256" key="2">
    <source>
        <dbReference type="ARBA" id="ARBA00022741"/>
    </source>
</evidence>
<dbReference type="PROSITE" id="PS50011">
    <property type="entry name" value="PROTEIN_KINASE_DOM"/>
    <property type="match status" value="1"/>
</dbReference>
<name>A0AA39GW01_9BILA</name>
<keyword evidence="2" id="KW-0547">Nucleotide-binding</keyword>
<reference evidence="8" key="1">
    <citation type="submission" date="2023-06" db="EMBL/GenBank/DDBJ databases">
        <title>Genomic analysis of the entomopathogenic nematode Steinernema hermaphroditum.</title>
        <authorList>
            <person name="Schwarz E.M."/>
            <person name="Heppert J.K."/>
            <person name="Baniya A."/>
            <person name="Schwartz H.T."/>
            <person name="Tan C.-H."/>
            <person name="Antoshechkin I."/>
            <person name="Sternberg P.W."/>
            <person name="Goodrich-Blair H."/>
            <person name="Dillman A.R."/>
        </authorList>
    </citation>
    <scope>NUCLEOTIDE SEQUENCE</scope>
    <source>
        <strain evidence="8">PS9179</strain>
        <tissue evidence="8">Whole animal</tissue>
    </source>
</reference>
<dbReference type="Pfam" id="PF07714">
    <property type="entry name" value="PK_Tyr_Ser-Thr"/>
    <property type="match status" value="1"/>
</dbReference>
<evidence type="ECO:0000256" key="3">
    <source>
        <dbReference type="ARBA" id="ARBA00022777"/>
    </source>
</evidence>
<dbReference type="CDD" id="cd00192">
    <property type="entry name" value="PTKc"/>
    <property type="match status" value="1"/>
</dbReference>
<dbReference type="AlphaFoldDB" id="A0AA39GW01"/>
<keyword evidence="5" id="KW-0829">Tyrosine-protein kinase</keyword>
<keyword evidence="4" id="KW-0067">ATP-binding</keyword>
<evidence type="ECO:0000256" key="4">
    <source>
        <dbReference type="ARBA" id="ARBA00022840"/>
    </source>
</evidence>
<dbReference type="InterPro" id="IPR020635">
    <property type="entry name" value="Tyr_kinase_cat_dom"/>
</dbReference>
<organism evidence="8 9">
    <name type="scientific">Steinernema hermaphroditum</name>
    <dbReference type="NCBI Taxonomy" id="289476"/>
    <lineage>
        <taxon>Eukaryota</taxon>
        <taxon>Metazoa</taxon>
        <taxon>Ecdysozoa</taxon>
        <taxon>Nematoda</taxon>
        <taxon>Chromadorea</taxon>
        <taxon>Rhabditida</taxon>
        <taxon>Tylenchina</taxon>
        <taxon>Panagrolaimomorpha</taxon>
        <taxon>Strongyloidoidea</taxon>
        <taxon>Steinernematidae</taxon>
        <taxon>Steinernema</taxon>
    </lineage>
</organism>
<dbReference type="GO" id="GO:0005886">
    <property type="term" value="C:plasma membrane"/>
    <property type="evidence" value="ECO:0007669"/>
    <property type="project" value="TreeGrafter"/>
</dbReference>
<dbReference type="PRINTS" id="PR00109">
    <property type="entry name" value="TYRKINASE"/>
</dbReference>
<feature type="domain" description="Protein kinase" evidence="7">
    <location>
        <begin position="211"/>
        <end position="491"/>
    </location>
</feature>
<dbReference type="SUPFAM" id="SSF56112">
    <property type="entry name" value="Protein kinase-like (PK-like)"/>
    <property type="match status" value="1"/>
</dbReference>
<comment type="caution">
    <text evidence="8">The sequence shown here is derived from an EMBL/GenBank/DDBJ whole genome shotgun (WGS) entry which is preliminary data.</text>
</comment>
<keyword evidence="3" id="KW-0418">Kinase</keyword>
<dbReference type="GO" id="GO:0004714">
    <property type="term" value="F:transmembrane receptor protein tyrosine kinase activity"/>
    <property type="evidence" value="ECO:0007669"/>
    <property type="project" value="TreeGrafter"/>
</dbReference>
<dbReference type="Gene3D" id="3.30.200.20">
    <property type="entry name" value="Phosphorylase Kinase, domain 1"/>
    <property type="match status" value="1"/>
</dbReference>
<dbReference type="PANTHER" id="PTHR24416">
    <property type="entry name" value="TYROSINE-PROTEIN KINASE RECEPTOR"/>
    <property type="match status" value="1"/>
</dbReference>
<dbReference type="InterPro" id="IPR000719">
    <property type="entry name" value="Prot_kinase_dom"/>
</dbReference>
<keyword evidence="9" id="KW-1185">Reference proteome</keyword>
<dbReference type="InterPro" id="IPR050122">
    <property type="entry name" value="RTK"/>
</dbReference>
<keyword evidence="6" id="KW-0472">Membrane</keyword>
<proteinExistence type="predicted"/>
<dbReference type="FunFam" id="1.10.510.10:FF:000554">
    <property type="entry name" value="Predicted protein"/>
    <property type="match status" value="1"/>
</dbReference>
<dbReference type="GO" id="GO:0007169">
    <property type="term" value="P:cell surface receptor protein tyrosine kinase signaling pathway"/>
    <property type="evidence" value="ECO:0007669"/>
    <property type="project" value="TreeGrafter"/>
</dbReference>
<dbReference type="PROSITE" id="PS00109">
    <property type="entry name" value="PROTEIN_KINASE_TYR"/>
    <property type="match status" value="1"/>
</dbReference>
<dbReference type="GO" id="GO:0043235">
    <property type="term" value="C:receptor complex"/>
    <property type="evidence" value="ECO:0007669"/>
    <property type="project" value="TreeGrafter"/>
</dbReference>
<protein>
    <recommendedName>
        <fullName evidence="7">Protein kinase domain-containing protein</fullName>
    </recommendedName>
</protein>
<keyword evidence="6" id="KW-0812">Transmembrane</keyword>
<evidence type="ECO:0000313" key="9">
    <source>
        <dbReference type="Proteomes" id="UP001175271"/>
    </source>
</evidence>
<feature type="transmembrane region" description="Helical" evidence="6">
    <location>
        <begin position="133"/>
        <end position="158"/>
    </location>
</feature>
<dbReference type="SMART" id="SM00219">
    <property type="entry name" value="TyrKc"/>
    <property type="match status" value="1"/>
</dbReference>
<evidence type="ECO:0000256" key="5">
    <source>
        <dbReference type="ARBA" id="ARBA00023137"/>
    </source>
</evidence>
<dbReference type="InterPro" id="IPR008266">
    <property type="entry name" value="Tyr_kinase_AS"/>
</dbReference>
<keyword evidence="1" id="KW-0808">Transferase</keyword>
<sequence>MLTMTHPTHPYSLASSRVLLFHEQSKRLHFEPSTLSPSNYAYVHRTPHAAPTYPDHLDPRDGDSIQHKKDPYIGSDQWHSILANEKPYFYDSDEKELTASDKKKLKEMYNHPPLPLPPPPLKLNQEEENARSLALALGIGIPCLIVVISGLVVGYFLYKRWRRKQRAGSIYASNMPIVTNQNIYSKPLSGMLSGSSENTDLWALSRKDLEISYEKKLGSGAFCNVFYGRIIGTAPICTVNPNLISASRFKDCEVAIKMLPSFADDIARSDFQQEINFMKSLNYHPHLVSMLGYVCDPKNPLLVVEYCSKGDLLHFIREKKPEIMTAYENGSGLRIRDLLSFSWQISNGLEYLSSVGCIHRDIALRNVLLDESNTCKIGDFGLCRLTDNLLYTARGGRLPLRWMAPESLRSFEYSFQSDVWSYGILLYELFTFGEVPYGAVDNAEILQYLESGQRLEKPIFCPTEIYSIMMDCWKENGSDRPSFSQICNGFVQIIESAQPDYGYVQATAGEP</sequence>
<evidence type="ECO:0000313" key="8">
    <source>
        <dbReference type="EMBL" id="KAK0394151.1"/>
    </source>
</evidence>
<gene>
    <name evidence="8" type="ORF">QR680_000593</name>
</gene>
<evidence type="ECO:0000259" key="7">
    <source>
        <dbReference type="PROSITE" id="PS50011"/>
    </source>
</evidence>